<evidence type="ECO:0000259" key="8">
    <source>
        <dbReference type="Pfam" id="PF04085"/>
    </source>
</evidence>
<keyword evidence="6" id="KW-0175">Coiled coil</keyword>
<comment type="similarity">
    <text evidence="1 5">Belongs to the MreC family.</text>
</comment>
<evidence type="ECO:0000256" key="4">
    <source>
        <dbReference type="ARBA" id="ARBA00032089"/>
    </source>
</evidence>
<dbReference type="Gene3D" id="2.40.10.350">
    <property type="entry name" value="Rod shape-determining protein MreC, domain 2"/>
    <property type="match status" value="1"/>
</dbReference>
<sequence>MARSRRAAQPLFPRGPGLGFRTLLLLVLSFGLWFADQRSPDLLLQVRGGIQWLLQPVQWLAAVPQGVSNATAGVRSYQSLLSENRQLKEEQLKQQARLLRFAALEAENRRIRQLLASSSALEEKVLIAEIVATSQDPYRHQISLNKGARDGVYLGQALVDAYGVMGQVIRVYPTGSTAMLITDPGHGIPVEINRTGLQTIARGGGDGRVLSLPFLPGNADVKVGDLLVSSSLGGRFPGGYPVGEIFDVRRTTGEHFMQASAYPAARLDQGRQALLVWSERPEPALPAAAEAAPTPGTPGAAAATGAKP</sequence>
<dbReference type="InterPro" id="IPR042177">
    <property type="entry name" value="Cell/Rod_1"/>
</dbReference>
<dbReference type="NCBIfam" id="TIGR00219">
    <property type="entry name" value="mreC"/>
    <property type="match status" value="1"/>
</dbReference>
<feature type="domain" description="Rod shape-determining protein MreC beta-barrel core" evidence="8">
    <location>
        <begin position="130"/>
        <end position="277"/>
    </location>
</feature>
<dbReference type="Pfam" id="PF04085">
    <property type="entry name" value="MreC"/>
    <property type="match status" value="1"/>
</dbReference>
<reference evidence="9 10" key="1">
    <citation type="submission" date="2018-10" db="EMBL/GenBank/DDBJ databases">
        <authorList>
            <person name="Chen W.-M."/>
        </authorList>
    </citation>
    <scope>NUCLEOTIDE SEQUENCE [LARGE SCALE GENOMIC DNA]</scope>
    <source>
        <strain evidence="9 10">THS-13</strain>
    </source>
</reference>
<dbReference type="GO" id="GO:0005886">
    <property type="term" value="C:plasma membrane"/>
    <property type="evidence" value="ECO:0007669"/>
    <property type="project" value="TreeGrafter"/>
</dbReference>
<accession>A0A3N0V7K4</accession>
<name>A0A3N0V7K4_9GAMM</name>
<keyword evidence="3 5" id="KW-0133">Cell shape</keyword>
<dbReference type="InParanoid" id="A0A3N0V7K4"/>
<dbReference type="PIRSF" id="PIRSF038471">
    <property type="entry name" value="MreC"/>
    <property type="match status" value="1"/>
</dbReference>
<dbReference type="RefSeq" id="WP_123212321.1">
    <property type="nucleotide sequence ID" value="NZ_RJVO01000006.1"/>
</dbReference>
<dbReference type="InterPro" id="IPR007221">
    <property type="entry name" value="MreC"/>
</dbReference>
<dbReference type="PANTHER" id="PTHR34138:SF1">
    <property type="entry name" value="CELL SHAPE-DETERMINING PROTEIN MREC"/>
    <property type="match status" value="1"/>
</dbReference>
<dbReference type="FunCoup" id="A0A3N0V7K4">
    <property type="interactions" value="361"/>
</dbReference>
<evidence type="ECO:0000313" key="9">
    <source>
        <dbReference type="EMBL" id="ROH88699.1"/>
    </source>
</evidence>
<feature type="region of interest" description="Disordered" evidence="7">
    <location>
        <begin position="285"/>
        <end position="308"/>
    </location>
</feature>
<evidence type="ECO:0000313" key="10">
    <source>
        <dbReference type="Proteomes" id="UP000282106"/>
    </source>
</evidence>
<comment type="caution">
    <text evidence="9">The sequence shown here is derived from an EMBL/GenBank/DDBJ whole genome shotgun (WGS) entry which is preliminary data.</text>
</comment>
<dbReference type="InterPro" id="IPR042175">
    <property type="entry name" value="Cell/Rod_MreC_2"/>
</dbReference>
<evidence type="ECO:0000256" key="5">
    <source>
        <dbReference type="PIRNR" id="PIRNR038471"/>
    </source>
</evidence>
<evidence type="ECO:0000256" key="6">
    <source>
        <dbReference type="SAM" id="Coils"/>
    </source>
</evidence>
<gene>
    <name evidence="9" type="primary">mreC</name>
    <name evidence="9" type="ORF">ED208_12840</name>
</gene>
<comment type="function">
    <text evidence="5">Involved in formation and maintenance of cell shape.</text>
</comment>
<dbReference type="GO" id="GO:0008360">
    <property type="term" value="P:regulation of cell shape"/>
    <property type="evidence" value="ECO:0007669"/>
    <property type="project" value="UniProtKB-KW"/>
</dbReference>
<evidence type="ECO:0000256" key="3">
    <source>
        <dbReference type="ARBA" id="ARBA00022960"/>
    </source>
</evidence>
<dbReference type="Gene3D" id="2.40.10.340">
    <property type="entry name" value="Rod shape-determining protein MreC, domain 1"/>
    <property type="match status" value="1"/>
</dbReference>
<protein>
    <recommendedName>
        <fullName evidence="2 5">Cell shape-determining protein MreC</fullName>
    </recommendedName>
    <alternativeName>
        <fullName evidence="4 5">Cell shape protein MreC</fullName>
    </alternativeName>
</protein>
<dbReference type="InterPro" id="IPR055342">
    <property type="entry name" value="MreC_beta-barrel_core"/>
</dbReference>
<organism evidence="9 10">
    <name type="scientific">Stagnimonas aquatica</name>
    <dbReference type="NCBI Taxonomy" id="2689987"/>
    <lineage>
        <taxon>Bacteria</taxon>
        <taxon>Pseudomonadati</taxon>
        <taxon>Pseudomonadota</taxon>
        <taxon>Gammaproteobacteria</taxon>
        <taxon>Nevskiales</taxon>
        <taxon>Nevskiaceae</taxon>
        <taxon>Stagnimonas</taxon>
    </lineage>
</organism>
<evidence type="ECO:0000256" key="2">
    <source>
        <dbReference type="ARBA" id="ARBA00013855"/>
    </source>
</evidence>
<dbReference type="AlphaFoldDB" id="A0A3N0V7K4"/>
<proteinExistence type="inferred from homology"/>
<keyword evidence="10" id="KW-1185">Reference proteome</keyword>
<evidence type="ECO:0000256" key="7">
    <source>
        <dbReference type="SAM" id="MobiDB-lite"/>
    </source>
</evidence>
<feature type="coiled-coil region" evidence="6">
    <location>
        <begin position="77"/>
        <end position="124"/>
    </location>
</feature>
<dbReference type="Proteomes" id="UP000282106">
    <property type="component" value="Unassembled WGS sequence"/>
</dbReference>
<dbReference type="EMBL" id="RJVO01000006">
    <property type="protein sequence ID" value="ROH88699.1"/>
    <property type="molecule type" value="Genomic_DNA"/>
</dbReference>
<dbReference type="PANTHER" id="PTHR34138">
    <property type="entry name" value="CELL SHAPE-DETERMINING PROTEIN MREC"/>
    <property type="match status" value="1"/>
</dbReference>
<evidence type="ECO:0000256" key="1">
    <source>
        <dbReference type="ARBA" id="ARBA00009369"/>
    </source>
</evidence>